<dbReference type="EMBL" id="JAHLDG010000027">
    <property type="protein sequence ID" value="MBU3220983.1"/>
    <property type="molecule type" value="Genomic_DNA"/>
</dbReference>
<dbReference type="PANTHER" id="PTHR33498:SF1">
    <property type="entry name" value="TRANSPOSASE FOR INSERTION SEQUENCE ELEMENT IS1557"/>
    <property type="match status" value="1"/>
</dbReference>
<reference evidence="2 3" key="1">
    <citation type="submission" date="2021-06" db="EMBL/GenBank/DDBJ databases">
        <title>Clostridia strains as spoilage organisms.</title>
        <authorList>
            <person name="Wambui J."/>
            <person name="Stephan R."/>
            <person name="Stevens M.J.A."/>
        </authorList>
    </citation>
    <scope>NUCLEOTIDE SEQUENCE [LARGE SCALE GENOMIC DNA]</scope>
    <source>
        <strain evidence="2 3">CM013</strain>
    </source>
</reference>
<evidence type="ECO:0000313" key="2">
    <source>
        <dbReference type="EMBL" id="MBU3220983.1"/>
    </source>
</evidence>
<feature type="domain" description="Transposase IS204/IS1001/IS1096/IS1165 DDE" evidence="1">
    <location>
        <begin position="29"/>
        <end position="134"/>
    </location>
</feature>
<comment type="caution">
    <text evidence="2">The sequence shown here is derived from an EMBL/GenBank/DDBJ whole genome shotgun (WGS) entry which is preliminary data.</text>
</comment>
<name>A0ABS6C674_9CLOT</name>
<accession>A0ABS6C674</accession>
<dbReference type="InterPro" id="IPR002560">
    <property type="entry name" value="Transposase_DDE"/>
</dbReference>
<protein>
    <submittedName>
        <fullName evidence="2">Transposase</fullName>
    </submittedName>
</protein>
<dbReference type="Pfam" id="PF01610">
    <property type="entry name" value="DDE_Tnp_ISL3"/>
    <property type="match status" value="1"/>
</dbReference>
<dbReference type="Proteomes" id="UP000740830">
    <property type="component" value="Unassembled WGS sequence"/>
</dbReference>
<evidence type="ECO:0000313" key="3">
    <source>
        <dbReference type="Proteomes" id="UP000740830"/>
    </source>
</evidence>
<gene>
    <name evidence="2" type="ORF">KPL27_12960</name>
</gene>
<organism evidence="2 3">
    <name type="scientific">Clostridium algidicarnis</name>
    <dbReference type="NCBI Taxonomy" id="37659"/>
    <lineage>
        <taxon>Bacteria</taxon>
        <taxon>Bacillati</taxon>
        <taxon>Bacillota</taxon>
        <taxon>Clostridia</taxon>
        <taxon>Eubacteriales</taxon>
        <taxon>Clostridiaceae</taxon>
        <taxon>Clostridium</taxon>
    </lineage>
</organism>
<sequence>MIKNRQSIDISEYKTWRSFRAPKYPYLTEAMVIDRLLSYSEPLKEAYQVFHDITNAFREKDADLFFDIIRSMSDKINPEFRHAIQNLENHEVGIRNGLIYPYSNGKIEAKNTHIKTLKRVSYGFRSYDNMRTRIFLTNGLIKIK</sequence>
<keyword evidence="3" id="KW-1185">Reference proteome</keyword>
<dbReference type="PANTHER" id="PTHR33498">
    <property type="entry name" value="TRANSPOSASE FOR INSERTION SEQUENCE ELEMENT IS1557"/>
    <property type="match status" value="1"/>
</dbReference>
<evidence type="ECO:0000259" key="1">
    <source>
        <dbReference type="Pfam" id="PF01610"/>
    </source>
</evidence>
<dbReference type="InterPro" id="IPR047951">
    <property type="entry name" value="Transpos_ISL3"/>
</dbReference>
<proteinExistence type="predicted"/>